<feature type="compositionally biased region" description="Low complexity" evidence="1">
    <location>
        <begin position="72"/>
        <end position="90"/>
    </location>
</feature>
<feature type="region of interest" description="Disordered" evidence="1">
    <location>
        <begin position="1"/>
        <end position="36"/>
    </location>
</feature>
<accession>A0A4Z2IPI5</accession>
<evidence type="ECO:0000313" key="3">
    <source>
        <dbReference type="Proteomes" id="UP000314294"/>
    </source>
</evidence>
<dbReference type="EMBL" id="SRLO01000060">
    <property type="protein sequence ID" value="TNN79930.1"/>
    <property type="molecule type" value="Genomic_DNA"/>
</dbReference>
<evidence type="ECO:0000256" key="1">
    <source>
        <dbReference type="SAM" id="MobiDB-lite"/>
    </source>
</evidence>
<keyword evidence="3" id="KW-1185">Reference proteome</keyword>
<sequence length="118" mass="13172">MEWLSISHHCHPQITEDERRRRPPVLSGPRETQRQTFRTNVLTFPADALLHKSLITKTRAENETENYSGLGRRPASPASSFSRSARRAAYPPSAVKYAAPGVNSVSFLANDNARRKAG</sequence>
<gene>
    <name evidence="2" type="ORF">EYF80_009967</name>
</gene>
<evidence type="ECO:0000313" key="2">
    <source>
        <dbReference type="EMBL" id="TNN79930.1"/>
    </source>
</evidence>
<reference evidence="2 3" key="1">
    <citation type="submission" date="2019-03" db="EMBL/GenBank/DDBJ databases">
        <title>First draft genome of Liparis tanakae, snailfish: a comprehensive survey of snailfish specific genes.</title>
        <authorList>
            <person name="Kim W."/>
            <person name="Song I."/>
            <person name="Jeong J.-H."/>
            <person name="Kim D."/>
            <person name="Kim S."/>
            <person name="Ryu S."/>
            <person name="Song J.Y."/>
            <person name="Lee S.K."/>
        </authorList>
    </citation>
    <scope>NUCLEOTIDE SEQUENCE [LARGE SCALE GENOMIC DNA]</scope>
    <source>
        <tissue evidence="2">Muscle</tissue>
    </source>
</reference>
<name>A0A4Z2IPI5_9TELE</name>
<organism evidence="2 3">
    <name type="scientific">Liparis tanakae</name>
    <name type="common">Tanaka's snailfish</name>
    <dbReference type="NCBI Taxonomy" id="230148"/>
    <lineage>
        <taxon>Eukaryota</taxon>
        <taxon>Metazoa</taxon>
        <taxon>Chordata</taxon>
        <taxon>Craniata</taxon>
        <taxon>Vertebrata</taxon>
        <taxon>Euteleostomi</taxon>
        <taxon>Actinopterygii</taxon>
        <taxon>Neopterygii</taxon>
        <taxon>Teleostei</taxon>
        <taxon>Neoteleostei</taxon>
        <taxon>Acanthomorphata</taxon>
        <taxon>Eupercaria</taxon>
        <taxon>Perciformes</taxon>
        <taxon>Cottioidei</taxon>
        <taxon>Cottales</taxon>
        <taxon>Liparidae</taxon>
        <taxon>Liparis</taxon>
    </lineage>
</organism>
<dbReference type="Proteomes" id="UP000314294">
    <property type="component" value="Unassembled WGS sequence"/>
</dbReference>
<dbReference type="AlphaFoldDB" id="A0A4Z2IPI5"/>
<comment type="caution">
    <text evidence="2">The sequence shown here is derived from an EMBL/GenBank/DDBJ whole genome shotgun (WGS) entry which is preliminary data.</text>
</comment>
<feature type="region of interest" description="Disordered" evidence="1">
    <location>
        <begin position="57"/>
        <end position="90"/>
    </location>
</feature>
<protein>
    <submittedName>
        <fullName evidence="2">Uncharacterized protein</fullName>
    </submittedName>
</protein>
<proteinExistence type="predicted"/>